<dbReference type="GO" id="GO:0005524">
    <property type="term" value="F:ATP binding"/>
    <property type="evidence" value="ECO:0007669"/>
    <property type="project" value="UniProtKB-KW"/>
</dbReference>
<dbReference type="EMBL" id="BIXY01000035">
    <property type="protein sequence ID" value="GCF09060.1"/>
    <property type="molecule type" value="Genomic_DNA"/>
</dbReference>
<dbReference type="Gene3D" id="3.30.70.890">
    <property type="entry name" value="GHMP kinase, C-terminal domain"/>
    <property type="match status" value="1"/>
</dbReference>
<dbReference type="OrthoDB" id="250531at2"/>
<evidence type="ECO:0000256" key="5">
    <source>
        <dbReference type="ARBA" id="ARBA00023144"/>
    </source>
</evidence>
<keyword evidence="3" id="KW-0418">Kinase</keyword>
<dbReference type="Gene3D" id="3.30.230.10">
    <property type="match status" value="1"/>
</dbReference>
<dbReference type="PRINTS" id="PR00473">
    <property type="entry name" value="GALCTOKINASE"/>
</dbReference>
<keyword evidence="4" id="KW-0067">ATP-binding</keyword>
<name>A0A5A5TC31_9CHLR</name>
<dbReference type="GO" id="GO:0004335">
    <property type="term" value="F:galactokinase activity"/>
    <property type="evidence" value="ECO:0007669"/>
    <property type="project" value="InterPro"/>
</dbReference>
<dbReference type="Proteomes" id="UP000322530">
    <property type="component" value="Unassembled WGS sequence"/>
</dbReference>
<keyword evidence="10" id="KW-1185">Reference proteome</keyword>
<comment type="caution">
    <text evidence="9">The sequence shown here is derived from an EMBL/GenBank/DDBJ whole genome shotgun (WGS) entry which is preliminary data.</text>
</comment>
<evidence type="ECO:0008006" key="11">
    <source>
        <dbReference type="Google" id="ProtNLM"/>
    </source>
</evidence>
<feature type="domain" description="GHMP kinase C-terminal" evidence="7">
    <location>
        <begin position="382"/>
        <end position="456"/>
    </location>
</feature>
<dbReference type="SUPFAM" id="SSF54211">
    <property type="entry name" value="Ribosomal protein S5 domain 2-like"/>
    <property type="match status" value="1"/>
</dbReference>
<dbReference type="Pfam" id="PF00288">
    <property type="entry name" value="GHMP_kinases_N"/>
    <property type="match status" value="1"/>
</dbReference>
<accession>A0A5A5TC31</accession>
<dbReference type="PANTHER" id="PTHR10457">
    <property type="entry name" value="MEVALONATE KINASE/GALACTOKINASE"/>
    <property type="match status" value="1"/>
</dbReference>
<dbReference type="InterPro" id="IPR013750">
    <property type="entry name" value="GHMP_kinase_C_dom"/>
</dbReference>
<keyword evidence="2" id="KW-0547">Nucleotide-binding</keyword>
<dbReference type="InterPro" id="IPR036554">
    <property type="entry name" value="GHMP_kinase_C_sf"/>
</dbReference>
<dbReference type="AlphaFoldDB" id="A0A5A5TC31"/>
<proteinExistence type="predicted"/>
<evidence type="ECO:0000259" key="7">
    <source>
        <dbReference type="Pfam" id="PF08544"/>
    </source>
</evidence>
<dbReference type="InterPro" id="IPR019539">
    <property type="entry name" value="GalKase_N"/>
</dbReference>
<dbReference type="Pfam" id="PF10509">
    <property type="entry name" value="GalKase_gal_bdg"/>
    <property type="match status" value="1"/>
</dbReference>
<dbReference type="PANTHER" id="PTHR10457:SF35">
    <property type="entry name" value="L-ARABINOKINASE"/>
    <property type="match status" value="1"/>
</dbReference>
<gene>
    <name evidence="9" type="ORF">KDI_26240</name>
</gene>
<dbReference type="InterPro" id="IPR014721">
    <property type="entry name" value="Ribsml_uS5_D2-typ_fold_subgr"/>
</dbReference>
<feature type="domain" description="Galactokinase N-terminal" evidence="8">
    <location>
        <begin position="31"/>
        <end position="74"/>
    </location>
</feature>
<evidence type="ECO:0000313" key="9">
    <source>
        <dbReference type="EMBL" id="GCF09060.1"/>
    </source>
</evidence>
<dbReference type="PIRSF" id="PIRSF000530">
    <property type="entry name" value="Galactokinase"/>
    <property type="match status" value="1"/>
</dbReference>
<dbReference type="Pfam" id="PF08544">
    <property type="entry name" value="GHMP_kinases_C"/>
    <property type="match status" value="1"/>
</dbReference>
<keyword evidence="5" id="KW-0299">Galactose metabolism</keyword>
<organism evidence="9 10">
    <name type="scientific">Dictyobacter arantiisoli</name>
    <dbReference type="NCBI Taxonomy" id="2014874"/>
    <lineage>
        <taxon>Bacteria</taxon>
        <taxon>Bacillati</taxon>
        <taxon>Chloroflexota</taxon>
        <taxon>Ktedonobacteria</taxon>
        <taxon>Ktedonobacterales</taxon>
        <taxon>Dictyobacteraceae</taxon>
        <taxon>Dictyobacter</taxon>
    </lineage>
</organism>
<evidence type="ECO:0000259" key="8">
    <source>
        <dbReference type="Pfam" id="PF10509"/>
    </source>
</evidence>
<protein>
    <recommendedName>
        <fullName evidence="11">GHMP kinase</fullName>
    </recommendedName>
</protein>
<dbReference type="InterPro" id="IPR006206">
    <property type="entry name" value="Mevalonate/galactokinase"/>
</dbReference>
<keyword evidence="5" id="KW-0119">Carbohydrate metabolism</keyword>
<evidence type="ECO:0000256" key="4">
    <source>
        <dbReference type="ARBA" id="ARBA00022840"/>
    </source>
</evidence>
<dbReference type="SUPFAM" id="SSF55060">
    <property type="entry name" value="GHMP Kinase, C-terminal domain"/>
    <property type="match status" value="1"/>
</dbReference>
<dbReference type="InterPro" id="IPR020568">
    <property type="entry name" value="Ribosomal_Su5_D2-typ_SF"/>
</dbReference>
<evidence type="ECO:0000256" key="2">
    <source>
        <dbReference type="ARBA" id="ARBA00022741"/>
    </source>
</evidence>
<dbReference type="GO" id="GO:0006012">
    <property type="term" value="P:galactose metabolic process"/>
    <property type="evidence" value="ECO:0007669"/>
    <property type="project" value="UniProtKB-KW"/>
</dbReference>
<evidence type="ECO:0000259" key="6">
    <source>
        <dbReference type="Pfam" id="PF00288"/>
    </source>
</evidence>
<sequence length="482" mass="52116">MWHYHHPTQGQTEADIERFLTHLNTQNTTFFHADTPLLVARAPGRLDLMGGIADYSGSLVLEMPLAVATIAAVQFVSDPTITVCSTAASEIVGNATVSVPLSALAPNGTALSYPAAQRLLTEQPANAWAAYVIGVLVVLQREHQLKLQQGLRIMVHCEVPIGKGVSSSAALEVAVMQALNDLYQLHLSGRESAILCQKVENLIVGAPCGVMDQMTSACGESDSLLALLCQPAELQGTVPLPDDVEIWGIDSGVRHTVAGADYGSVRVGAFMGYRIIADLLELQVTQEQSQAYLNISDPYWQGYLANIPPSIWETTYRDQIPLTLDGAAFLERYGGTTDTVTTIHPHTVYAVRQPTAHPIYEHHRVQLFRALLQQNPTSDDQLRLLGELMYQSHVSYSACGLGSAGTNRLVELVRQADPAAHLYGAKITGGGSGGTVAILARKHADERIHALAEQYERETGLHTTLLRGSSHGAYTWGTIQLT</sequence>
<dbReference type="InterPro" id="IPR000705">
    <property type="entry name" value="Galactokinase"/>
</dbReference>
<evidence type="ECO:0000256" key="1">
    <source>
        <dbReference type="ARBA" id="ARBA00022679"/>
    </source>
</evidence>
<dbReference type="RefSeq" id="WP_149402021.1">
    <property type="nucleotide sequence ID" value="NZ_BIXY01000035.1"/>
</dbReference>
<dbReference type="InterPro" id="IPR006204">
    <property type="entry name" value="GHMP_kinase_N_dom"/>
</dbReference>
<dbReference type="GO" id="GO:0005829">
    <property type="term" value="C:cytosol"/>
    <property type="evidence" value="ECO:0007669"/>
    <property type="project" value="TreeGrafter"/>
</dbReference>
<evidence type="ECO:0000313" key="10">
    <source>
        <dbReference type="Proteomes" id="UP000322530"/>
    </source>
</evidence>
<dbReference type="PRINTS" id="PR00959">
    <property type="entry name" value="MEVGALKINASE"/>
</dbReference>
<feature type="domain" description="GHMP kinase N-terminal" evidence="6">
    <location>
        <begin position="131"/>
        <end position="219"/>
    </location>
</feature>
<evidence type="ECO:0000256" key="3">
    <source>
        <dbReference type="ARBA" id="ARBA00022777"/>
    </source>
</evidence>
<keyword evidence="1" id="KW-0808">Transferase</keyword>
<reference evidence="9 10" key="1">
    <citation type="submission" date="2019-01" db="EMBL/GenBank/DDBJ databases">
        <title>Draft genome sequence of Dictyobacter sp. Uno17.</title>
        <authorList>
            <person name="Wang C.M."/>
            <person name="Zheng Y."/>
            <person name="Sakai Y."/>
            <person name="Abe K."/>
            <person name="Yokota A."/>
            <person name="Yabe S."/>
        </authorList>
    </citation>
    <scope>NUCLEOTIDE SEQUENCE [LARGE SCALE GENOMIC DNA]</scope>
    <source>
        <strain evidence="9 10">Uno17</strain>
    </source>
</reference>